<evidence type="ECO:0000313" key="3">
    <source>
        <dbReference type="Ensembl" id="ENSHCOP00000011443.1"/>
    </source>
</evidence>
<feature type="domain" description="TERF1-interacting nuclear factor 2 N-terminal" evidence="2">
    <location>
        <begin position="29"/>
        <end position="172"/>
    </location>
</feature>
<feature type="region of interest" description="Disordered" evidence="1">
    <location>
        <begin position="225"/>
        <end position="246"/>
    </location>
</feature>
<dbReference type="CDD" id="cd11657">
    <property type="entry name" value="TIN2_N"/>
    <property type="match status" value="1"/>
</dbReference>
<dbReference type="InterPro" id="IPR039098">
    <property type="entry name" value="TINF2"/>
</dbReference>
<organism evidence="3 4">
    <name type="scientific">Hippocampus comes</name>
    <name type="common">Tiger tail seahorse</name>
    <dbReference type="NCBI Taxonomy" id="109280"/>
    <lineage>
        <taxon>Eukaryota</taxon>
        <taxon>Metazoa</taxon>
        <taxon>Chordata</taxon>
        <taxon>Craniata</taxon>
        <taxon>Vertebrata</taxon>
        <taxon>Euteleostomi</taxon>
        <taxon>Actinopterygii</taxon>
        <taxon>Neopterygii</taxon>
        <taxon>Teleostei</taxon>
        <taxon>Neoteleostei</taxon>
        <taxon>Acanthomorphata</taxon>
        <taxon>Syngnathiaria</taxon>
        <taxon>Syngnathiformes</taxon>
        <taxon>Syngnathoidei</taxon>
        <taxon>Syngnathidae</taxon>
        <taxon>Hippocampus</taxon>
    </lineage>
</organism>
<dbReference type="InterPro" id="IPR029400">
    <property type="entry name" value="TINF2_N"/>
</dbReference>
<dbReference type="OMA" id="YDVPIRC"/>
<accession>A0A3Q2Y1T3</accession>
<dbReference type="STRING" id="109280.ENSHCOP00000011443"/>
<evidence type="ECO:0000259" key="2">
    <source>
        <dbReference type="Pfam" id="PF14973"/>
    </source>
</evidence>
<dbReference type="PANTHER" id="PTHR15512">
    <property type="entry name" value="TERF1-INTERACTING NUCLEAR FACTOR 2"/>
    <property type="match status" value="1"/>
</dbReference>
<name>A0A3Q2Y1T3_HIPCM</name>
<reference evidence="3" key="2">
    <citation type="submission" date="2025-09" db="UniProtKB">
        <authorList>
            <consortium name="Ensembl"/>
        </authorList>
    </citation>
    <scope>IDENTIFICATION</scope>
</reference>
<dbReference type="Ensembl" id="ENSHCOT00000018164.1">
    <property type="protein sequence ID" value="ENSHCOP00000011443.1"/>
    <property type="gene ID" value="ENSHCOG00000014268.1"/>
</dbReference>
<dbReference type="AlphaFoldDB" id="A0A3Q2Y1T3"/>
<evidence type="ECO:0000256" key="1">
    <source>
        <dbReference type="SAM" id="MobiDB-lite"/>
    </source>
</evidence>
<dbReference type="GO" id="GO:0070187">
    <property type="term" value="C:shelterin complex"/>
    <property type="evidence" value="ECO:0007669"/>
    <property type="project" value="InterPro"/>
</dbReference>
<proteinExistence type="predicted"/>
<dbReference type="GO" id="GO:0042162">
    <property type="term" value="F:telomeric DNA binding"/>
    <property type="evidence" value="ECO:0007669"/>
    <property type="project" value="TreeGrafter"/>
</dbReference>
<dbReference type="Pfam" id="PF14973">
    <property type="entry name" value="TINF2_N"/>
    <property type="match status" value="1"/>
</dbReference>
<dbReference type="GO" id="GO:1904356">
    <property type="term" value="P:regulation of telomere maintenance via telomere lengthening"/>
    <property type="evidence" value="ECO:0007669"/>
    <property type="project" value="TreeGrafter"/>
</dbReference>
<evidence type="ECO:0000313" key="4">
    <source>
        <dbReference type="Proteomes" id="UP000264820"/>
    </source>
</evidence>
<protein>
    <recommendedName>
        <fullName evidence="2">TERF1-interacting nuclear factor 2 N-terminal domain-containing protein</fullName>
    </recommendedName>
</protein>
<dbReference type="GeneTree" id="ENSGT00400000022326"/>
<sequence length="285" mass="32347">CEKLKPNDLPVHYLRLLAPPLQLLSAAMWRVVQQGLVDHYGMLEEFVTMVTELVPELMSYSQRAQLTLGLRARLVLELCRGEQPADMQTMQPHLDRIKAPVSTSTIDLVEESEVNFVELVHSLLEDPVERKYFFEEIFPVYFGPKYHAALEMLVWEFISRLEELLPVPDFTQLAALLGDAPSFLSDCLQSFFPPADMKALLEHHRNLGHFEEKGCQIGTVPLDQRASADTDDNDSPSRSVPDVERLETKLPVGQGSSLVCSINSFSRSQFWTKSEKTFKNVLGRE</sequence>
<dbReference type="PANTHER" id="PTHR15512:SF2">
    <property type="match status" value="1"/>
</dbReference>
<keyword evidence="4" id="KW-1185">Reference proteome</keyword>
<reference evidence="3" key="1">
    <citation type="submission" date="2025-08" db="UniProtKB">
        <authorList>
            <consortium name="Ensembl"/>
        </authorList>
    </citation>
    <scope>IDENTIFICATION</scope>
</reference>
<dbReference type="GO" id="GO:0016233">
    <property type="term" value="P:telomere capping"/>
    <property type="evidence" value="ECO:0007669"/>
    <property type="project" value="InterPro"/>
</dbReference>
<dbReference type="Proteomes" id="UP000264820">
    <property type="component" value="Unplaced"/>
</dbReference>